<dbReference type="PROSITE" id="PS50181">
    <property type="entry name" value="FBOX"/>
    <property type="match status" value="1"/>
</dbReference>
<protein>
    <recommendedName>
        <fullName evidence="2">F-box domain-containing protein</fullName>
    </recommendedName>
</protein>
<sequence length="311" mass="35867">MDNEGMNKRAKRISSSPSVSSMVGNDGDDDRILKLPDTLILHILSFLPTEEVVRTCILSKRWKLIWYSVPTIFFSNNVNLSSTMDTAKLMEWEHGLEKFYNYVDKYLEHRKKAENKVTEMYLCIGQAYITGHHFMGPFYCIPKINARYLTILELNWVQLDASHFNFPSLKTLSMETVKNSDIVEHGEAFKFLLGCPSLEKLQVQNYFFLRSDEMALRLQSLSLKFLELKDTVYDELQVEAINLESLVLCGSSVHNINLSACKKIRNLSFYDTSYHCKPSLNALISQIPLLENLTLVTKEKYKDHVKISVNN</sequence>
<dbReference type="Proteomes" id="UP000596661">
    <property type="component" value="Chromosome 6"/>
</dbReference>
<dbReference type="InterPro" id="IPR032675">
    <property type="entry name" value="LRR_dom_sf"/>
</dbReference>
<dbReference type="InterPro" id="IPR055411">
    <property type="entry name" value="LRR_FXL15/At3g58940/PEG3-like"/>
</dbReference>
<dbReference type="InterPro" id="IPR053197">
    <property type="entry name" value="F-box_SCFL_complex_component"/>
</dbReference>
<dbReference type="Gene3D" id="3.80.10.10">
    <property type="entry name" value="Ribonuclease Inhibitor"/>
    <property type="match status" value="1"/>
</dbReference>
<evidence type="ECO:0000256" key="1">
    <source>
        <dbReference type="SAM" id="MobiDB-lite"/>
    </source>
</evidence>
<dbReference type="Gramene" id="evm.model.06.747">
    <property type="protein sequence ID" value="cds.evm.model.06.747"/>
    <property type="gene ID" value="evm.TU.06.747"/>
</dbReference>
<evidence type="ECO:0000259" key="2">
    <source>
        <dbReference type="PROSITE" id="PS50181"/>
    </source>
</evidence>
<dbReference type="InterPro" id="IPR036047">
    <property type="entry name" value="F-box-like_dom_sf"/>
</dbReference>
<dbReference type="SMART" id="SM00256">
    <property type="entry name" value="FBOX"/>
    <property type="match status" value="1"/>
</dbReference>
<dbReference type="PANTHER" id="PTHR34223:SF83">
    <property type="entry name" value="F-BOX DOMAIN-CONTAINING PROTEIN"/>
    <property type="match status" value="1"/>
</dbReference>
<dbReference type="Gene3D" id="1.20.1280.50">
    <property type="match status" value="1"/>
</dbReference>
<reference evidence="3" key="2">
    <citation type="submission" date="2021-03" db="UniProtKB">
        <authorList>
            <consortium name="EnsemblPlants"/>
        </authorList>
    </citation>
    <scope>IDENTIFICATION</scope>
</reference>
<name>A0A803PZR3_CANSA</name>
<dbReference type="CDD" id="cd22160">
    <property type="entry name" value="F-box_AtFBL13-like"/>
    <property type="match status" value="1"/>
</dbReference>
<dbReference type="SUPFAM" id="SSF81383">
    <property type="entry name" value="F-box domain"/>
    <property type="match status" value="1"/>
</dbReference>
<dbReference type="OMA" id="AKLMEWE"/>
<dbReference type="EMBL" id="UZAU01000576">
    <property type="status" value="NOT_ANNOTATED_CDS"/>
    <property type="molecule type" value="Genomic_DNA"/>
</dbReference>
<evidence type="ECO:0000313" key="4">
    <source>
        <dbReference type="Proteomes" id="UP000596661"/>
    </source>
</evidence>
<feature type="region of interest" description="Disordered" evidence="1">
    <location>
        <begin position="1"/>
        <end position="25"/>
    </location>
</feature>
<evidence type="ECO:0000313" key="3">
    <source>
        <dbReference type="EnsemblPlants" id="cds.evm.model.06.747"/>
    </source>
</evidence>
<organism evidence="3 4">
    <name type="scientific">Cannabis sativa</name>
    <name type="common">Hemp</name>
    <name type="synonym">Marijuana</name>
    <dbReference type="NCBI Taxonomy" id="3483"/>
    <lineage>
        <taxon>Eukaryota</taxon>
        <taxon>Viridiplantae</taxon>
        <taxon>Streptophyta</taxon>
        <taxon>Embryophyta</taxon>
        <taxon>Tracheophyta</taxon>
        <taxon>Spermatophyta</taxon>
        <taxon>Magnoliopsida</taxon>
        <taxon>eudicotyledons</taxon>
        <taxon>Gunneridae</taxon>
        <taxon>Pentapetalae</taxon>
        <taxon>rosids</taxon>
        <taxon>fabids</taxon>
        <taxon>Rosales</taxon>
        <taxon>Cannabaceae</taxon>
        <taxon>Cannabis</taxon>
    </lineage>
</organism>
<accession>A0A803PZR3</accession>
<dbReference type="PANTHER" id="PTHR34223">
    <property type="entry name" value="OS11G0201299 PROTEIN"/>
    <property type="match status" value="1"/>
</dbReference>
<dbReference type="SUPFAM" id="SSF52047">
    <property type="entry name" value="RNI-like"/>
    <property type="match status" value="1"/>
</dbReference>
<dbReference type="InterPro" id="IPR053781">
    <property type="entry name" value="F-box_AtFBL13-like"/>
</dbReference>
<dbReference type="AlphaFoldDB" id="A0A803PZR3"/>
<dbReference type="InterPro" id="IPR001810">
    <property type="entry name" value="F-box_dom"/>
</dbReference>
<dbReference type="EnsemblPlants" id="evm.model.06.747">
    <property type="protein sequence ID" value="cds.evm.model.06.747"/>
    <property type="gene ID" value="evm.TU.06.747"/>
</dbReference>
<feature type="domain" description="F-box" evidence="2">
    <location>
        <begin position="29"/>
        <end position="77"/>
    </location>
</feature>
<reference evidence="3" key="1">
    <citation type="submission" date="2018-11" db="EMBL/GenBank/DDBJ databases">
        <authorList>
            <person name="Grassa J C."/>
        </authorList>
    </citation>
    <scope>NUCLEOTIDE SEQUENCE [LARGE SCALE GENOMIC DNA]</scope>
</reference>
<proteinExistence type="predicted"/>
<dbReference type="OrthoDB" id="1111989at2759"/>
<dbReference type="Pfam" id="PF24758">
    <property type="entry name" value="LRR_At5g56370"/>
    <property type="match status" value="1"/>
</dbReference>
<dbReference type="Pfam" id="PF00646">
    <property type="entry name" value="F-box"/>
    <property type="match status" value="1"/>
</dbReference>
<keyword evidence="4" id="KW-1185">Reference proteome</keyword>